<dbReference type="PANTHER" id="PTHR12110">
    <property type="entry name" value="HYDROXYPYRUVATE ISOMERASE"/>
    <property type="match status" value="1"/>
</dbReference>
<dbReference type="InterPro" id="IPR050312">
    <property type="entry name" value="IolE/XylAMocC-like"/>
</dbReference>
<proteinExistence type="predicted"/>
<evidence type="ECO:0000259" key="1">
    <source>
        <dbReference type="Pfam" id="PF01261"/>
    </source>
</evidence>
<name>A0AAX0Q9V6_9EURY</name>
<dbReference type="PANTHER" id="PTHR12110:SF21">
    <property type="entry name" value="XYLOSE ISOMERASE-LIKE TIM BARREL DOMAIN-CONTAINING PROTEIN"/>
    <property type="match status" value="1"/>
</dbReference>
<dbReference type="Gene3D" id="3.20.20.150">
    <property type="entry name" value="Divalent-metal-dependent TIM barrel enzymes"/>
    <property type="match status" value="1"/>
</dbReference>
<reference evidence="2 3" key="1">
    <citation type="journal article" date="2017" name="BMC Genomics">
        <title>Genomic analysis of methanogenic archaea reveals a shift towards energy conservation.</title>
        <authorList>
            <person name="Gilmore S.P."/>
            <person name="Henske J.K."/>
            <person name="Sexton J.A."/>
            <person name="Solomon K.V."/>
            <person name="Seppala S."/>
            <person name="Yoo J.I."/>
            <person name="Huyett L.M."/>
            <person name="Pressman A."/>
            <person name="Cogan J.Z."/>
            <person name="Kivenson V."/>
            <person name="Peng X."/>
            <person name="Tan Y."/>
            <person name="Valentine D.L."/>
            <person name="O'Malley M.A."/>
        </authorList>
    </citation>
    <scope>NUCLEOTIDE SEQUENCE [LARGE SCALE GENOMIC DNA]</scope>
    <source>
        <strain evidence="2 3">XII</strain>
    </source>
</reference>
<dbReference type="AlphaFoldDB" id="A0AAX0Q9V6"/>
<dbReference type="Proteomes" id="UP000243820">
    <property type="component" value="Unassembled WGS sequence"/>
</dbReference>
<evidence type="ECO:0000313" key="3">
    <source>
        <dbReference type="Proteomes" id="UP000243820"/>
    </source>
</evidence>
<sequence length="231" mass="25326">MDLPLESALDTLEPLTNLVEIQCDAHHSLFRHASVLERFDLRYTIHAPTSDGNIAEPFEPIRRASIDVIRDTAVIADQAGAEKLVIHPGFCLDPADREASFSALQTSIRDLGILQKTFSVRFVMENLGSMDCCFFQSPELVRELRAAGLGLTLDVGHANLTGTLDAFLQEKPDHFHLHDNKGVFDEHAACGTGTVDFAKILPEIGDATLILEVLRLEDVAPSMDYLASLGC</sequence>
<organism evidence="2 3">
    <name type="scientific">Methanocorpusculum parvum</name>
    <dbReference type="NCBI Taxonomy" id="2193"/>
    <lineage>
        <taxon>Archaea</taxon>
        <taxon>Methanobacteriati</taxon>
        <taxon>Methanobacteriota</taxon>
        <taxon>Stenosarchaea group</taxon>
        <taxon>Methanomicrobia</taxon>
        <taxon>Methanomicrobiales</taxon>
        <taxon>Methanocorpusculaceae</taxon>
        <taxon>Methanocorpusculum</taxon>
    </lineage>
</organism>
<feature type="domain" description="Xylose isomerase-like TIM barrel" evidence="1">
    <location>
        <begin position="35"/>
        <end position="226"/>
    </location>
</feature>
<evidence type="ECO:0000313" key="2">
    <source>
        <dbReference type="EMBL" id="PAV10074.1"/>
    </source>
</evidence>
<dbReference type="EMBL" id="LMVO01000002">
    <property type="protein sequence ID" value="PAV10074.1"/>
    <property type="molecule type" value="Genomic_DNA"/>
</dbReference>
<keyword evidence="3" id="KW-1185">Reference proteome</keyword>
<accession>A0AAX0Q9V6</accession>
<dbReference type="InterPro" id="IPR036237">
    <property type="entry name" value="Xyl_isomerase-like_sf"/>
</dbReference>
<dbReference type="Pfam" id="PF01261">
    <property type="entry name" value="AP_endonuc_2"/>
    <property type="match status" value="1"/>
</dbReference>
<gene>
    <name evidence="2" type="ORF">ASJ83_04335</name>
</gene>
<dbReference type="InterPro" id="IPR013022">
    <property type="entry name" value="Xyl_isomerase-like_TIM-brl"/>
</dbReference>
<dbReference type="SUPFAM" id="SSF51658">
    <property type="entry name" value="Xylose isomerase-like"/>
    <property type="match status" value="1"/>
</dbReference>
<comment type="caution">
    <text evidence="2">The sequence shown here is derived from an EMBL/GenBank/DDBJ whole genome shotgun (WGS) entry which is preliminary data.</text>
</comment>
<protein>
    <recommendedName>
        <fullName evidence="1">Xylose isomerase-like TIM barrel domain-containing protein</fullName>
    </recommendedName>
</protein>